<feature type="transmembrane region" description="Helical" evidence="1">
    <location>
        <begin position="95"/>
        <end position="115"/>
    </location>
</feature>
<feature type="transmembrane region" description="Helical" evidence="1">
    <location>
        <begin position="530"/>
        <end position="548"/>
    </location>
</feature>
<dbReference type="Pfam" id="PF09586">
    <property type="entry name" value="YfhO"/>
    <property type="match status" value="1"/>
</dbReference>
<feature type="transmembrane region" description="Helical" evidence="1">
    <location>
        <begin position="9"/>
        <end position="27"/>
    </location>
</feature>
<feature type="transmembrane region" description="Helical" evidence="1">
    <location>
        <begin position="193"/>
        <end position="212"/>
    </location>
</feature>
<feature type="transmembrane region" description="Helical" evidence="1">
    <location>
        <begin position="122"/>
        <end position="143"/>
    </location>
</feature>
<feature type="transmembrane region" description="Helical" evidence="1">
    <location>
        <begin position="224"/>
        <end position="243"/>
    </location>
</feature>
<dbReference type="PANTHER" id="PTHR38454:SF1">
    <property type="entry name" value="INTEGRAL MEMBRANE PROTEIN"/>
    <property type="match status" value="1"/>
</dbReference>
<keyword evidence="1" id="KW-1133">Transmembrane helix</keyword>
<accession>A0A644XBB4</accession>
<proteinExistence type="predicted"/>
<feature type="transmembrane region" description="Helical" evidence="1">
    <location>
        <begin position="800"/>
        <end position="821"/>
    </location>
</feature>
<reference evidence="2" key="1">
    <citation type="submission" date="2019-08" db="EMBL/GenBank/DDBJ databases">
        <authorList>
            <person name="Kucharzyk K."/>
            <person name="Murdoch R.W."/>
            <person name="Higgins S."/>
            <person name="Loffler F."/>
        </authorList>
    </citation>
    <scope>NUCLEOTIDE SEQUENCE</scope>
</reference>
<evidence type="ECO:0000256" key="1">
    <source>
        <dbReference type="SAM" id="Phobius"/>
    </source>
</evidence>
<feature type="transmembrane region" description="Helical" evidence="1">
    <location>
        <begin position="366"/>
        <end position="383"/>
    </location>
</feature>
<comment type="caution">
    <text evidence="2">The sequence shown here is derived from an EMBL/GenBank/DDBJ whole genome shotgun (WGS) entry which is preliminary data.</text>
</comment>
<dbReference type="SUPFAM" id="SSF103473">
    <property type="entry name" value="MFS general substrate transporter"/>
    <property type="match status" value="1"/>
</dbReference>
<feature type="transmembrane region" description="Helical" evidence="1">
    <location>
        <begin position="149"/>
        <end position="166"/>
    </location>
</feature>
<keyword evidence="1" id="KW-0812">Transmembrane</keyword>
<name>A0A644XBB4_9ZZZZ</name>
<feature type="transmembrane region" description="Helical" evidence="1">
    <location>
        <begin position="438"/>
        <end position="459"/>
    </location>
</feature>
<feature type="transmembrane region" description="Helical" evidence="1">
    <location>
        <begin position="343"/>
        <end position="361"/>
    </location>
</feature>
<dbReference type="AlphaFoldDB" id="A0A644XBB4"/>
<evidence type="ECO:0008006" key="3">
    <source>
        <dbReference type="Google" id="ProtNLM"/>
    </source>
</evidence>
<dbReference type="InterPro" id="IPR036259">
    <property type="entry name" value="MFS_trans_sf"/>
</dbReference>
<feature type="transmembrane region" description="Helical" evidence="1">
    <location>
        <begin position="171"/>
        <end position="187"/>
    </location>
</feature>
<dbReference type="EMBL" id="VSSQ01002128">
    <property type="protein sequence ID" value="MPM13502.1"/>
    <property type="molecule type" value="Genomic_DNA"/>
</dbReference>
<organism evidence="2">
    <name type="scientific">bioreactor metagenome</name>
    <dbReference type="NCBI Taxonomy" id="1076179"/>
    <lineage>
        <taxon>unclassified sequences</taxon>
        <taxon>metagenomes</taxon>
        <taxon>ecological metagenomes</taxon>
    </lineage>
</organism>
<feature type="transmembrane region" description="Helical" evidence="1">
    <location>
        <begin position="505"/>
        <end position="523"/>
    </location>
</feature>
<gene>
    <name evidence="2" type="ORF">SDC9_59859</name>
</gene>
<evidence type="ECO:0000313" key="2">
    <source>
        <dbReference type="EMBL" id="MPM13502.1"/>
    </source>
</evidence>
<feature type="transmembrane region" description="Helical" evidence="1">
    <location>
        <begin position="403"/>
        <end position="426"/>
    </location>
</feature>
<dbReference type="InterPro" id="IPR018580">
    <property type="entry name" value="Uncharacterised_YfhO"/>
</dbReference>
<protein>
    <recommendedName>
        <fullName evidence="3">Bacterial membrane protein YfhO</fullName>
    </recommendedName>
</protein>
<sequence length="832" mass="94257">MHKTLLQKITPHLIAVSLFIIISFLYMKPVLEGKQLLGHDSESWMYMAKETLDYNEKHDDVTLWTNSMFGGMPAYMITMQQPNNLIKYVEDVLKVFPITVFFLILYFIGFYILMLNFKVNPWLAIVGSIAFTFASYNLIIIGAGHNTKAIAIAYMAPILGSIYLTFRQNKIAGSILTAFFLSLGIRANHIQILYYALIIVLFFGVVELIYSIREKQLKSFFQSAGLAIAAALLAVGMNATSLLTTNEYTKYTMRGESNGLTIDTQSSQEGLNRDYITQWSYGVDETMTLLIPNYMGGASSSKLGEDSHTAERIAETFGRGNIEKIMDGLRFSTYWGTQPGTSGPVYLGAIVMLLFVFGLFVLDKRLLWWLVPMIILTVMLSWGKNFQWLTDIFIDYVPLYNKFRTVSMTLVAAGFGITLIAMLALKEVLNPQADKKKFFKPLMISTAITGGISLLFALIPSLAGNFTSEMDAHVASQFSNAYQADFSFLTETLPADRKAMLQGDAFRSLLFIVAAAALIWFYLKDKLKQNLVITAMGILMLVDLVPVAKRYLNDENFGRKRNISNLIKPTEADKFIMQDKSEFRVLNLTVNIFNDASPSYFHKNIGGYHAAKLRRYQELINLHLTNEIQQFYTVRSFEQFDSLSQQLGILNMLNMKYIIMDPNSQPLLNPYANGNAWFVNKIVEAKNADEEMLLLGKINTKTELVIDKAVAPAQLQAGIPAETDYIRLKSYKPNHLVYDFNAQTDQVAVFSEIFYDKGWHAYINGEEAPYFRVNYLLRAMQLKAGNYQIEFRFKPKSYNMGNTIALISSLLLIACIALFFIRKYKTGESQKL</sequence>
<dbReference type="PANTHER" id="PTHR38454">
    <property type="entry name" value="INTEGRAL MEMBRANE PROTEIN-RELATED"/>
    <property type="match status" value="1"/>
</dbReference>
<keyword evidence="1" id="KW-0472">Membrane</keyword>